<dbReference type="RefSeq" id="WP_129965724.1">
    <property type="nucleotide sequence ID" value="NZ_JACBZE010000027.1"/>
</dbReference>
<feature type="transmembrane region" description="Helical" evidence="1">
    <location>
        <begin position="96"/>
        <end position="121"/>
    </location>
</feature>
<keyword evidence="1" id="KW-0812">Transmembrane</keyword>
<gene>
    <name evidence="2" type="ORF">EWH08_19800</name>
</gene>
<organism evidence="2 3">
    <name type="scientific">Sphingobium indicum</name>
    <dbReference type="NCBI Taxonomy" id="332055"/>
    <lineage>
        <taxon>Bacteria</taxon>
        <taxon>Pseudomonadati</taxon>
        <taxon>Pseudomonadota</taxon>
        <taxon>Alphaproteobacteria</taxon>
        <taxon>Sphingomonadales</taxon>
        <taxon>Sphingomonadaceae</taxon>
        <taxon>Sphingobium</taxon>
    </lineage>
</organism>
<keyword evidence="1" id="KW-0472">Membrane</keyword>
<name>A0A4Q4IT19_9SPHN</name>
<keyword evidence="1" id="KW-1133">Transmembrane helix</keyword>
<proteinExistence type="predicted"/>
<dbReference type="AlphaFoldDB" id="A0A4Q4IT19"/>
<feature type="transmembrane region" description="Helical" evidence="1">
    <location>
        <begin position="57"/>
        <end position="76"/>
    </location>
</feature>
<protein>
    <submittedName>
        <fullName evidence="2">Uncharacterized protein</fullName>
    </submittedName>
</protein>
<sequence length="122" mass="13444">MARRPWDPSEEEAARHAALAERIFRGSLFYALAIIGFSLEILYATRTGTRGRTLLQGLILIAGGGFGSLQILRHFGLYRSLVHAHGPGATCARLRWSLALNAVTVLIWLAMIVVVLVRAAYR</sequence>
<evidence type="ECO:0000313" key="2">
    <source>
        <dbReference type="EMBL" id="RYL96464.1"/>
    </source>
</evidence>
<comment type="caution">
    <text evidence="2">The sequence shown here is derived from an EMBL/GenBank/DDBJ whole genome shotgun (WGS) entry which is preliminary data.</text>
</comment>
<evidence type="ECO:0000256" key="1">
    <source>
        <dbReference type="SAM" id="Phobius"/>
    </source>
</evidence>
<accession>A0A4Q4IT19</accession>
<evidence type="ECO:0000313" key="3">
    <source>
        <dbReference type="Proteomes" id="UP000292734"/>
    </source>
</evidence>
<dbReference type="EMBL" id="SEOM01000024">
    <property type="protein sequence ID" value="RYL96464.1"/>
    <property type="molecule type" value="Genomic_DNA"/>
</dbReference>
<reference evidence="2 3" key="1">
    <citation type="submission" date="2019-02" db="EMBL/GenBank/DDBJ databases">
        <authorList>
            <person name="Feng G."/>
        </authorList>
    </citation>
    <scope>NUCLEOTIDE SEQUENCE [LARGE SCALE GENOMIC DNA]</scope>
    <source>
        <strain evidence="2 3">DSM 26779</strain>
    </source>
</reference>
<feature type="transmembrane region" description="Helical" evidence="1">
    <location>
        <begin position="28"/>
        <end position="45"/>
    </location>
</feature>
<dbReference type="Proteomes" id="UP000292734">
    <property type="component" value="Unassembled WGS sequence"/>
</dbReference>